<sequence length="239" mass="25441">MFQYSTLEALLGGVYDGEVTVGELLTHGDFGLGTFNSLDGEMIILGGVCYQLRSDGSARVASDTEQTPFAAVTHFRPQSTSVVDTPMTYHQLDSLVSEHIPSPNLTYAIQITGHFSTVRTRTVARQVKPYPSLAEAAQGQAEATFTDIEGTLAGYLSPSYEQGITVAGYHLHFLNRDHTLGGHCLDFTLTTGAVEIETITALHLSFPRSGAFLTTPMPAGAAVDQQIRKAEGGGSSPGS</sequence>
<dbReference type="PANTHER" id="PTHR35524">
    <property type="entry name" value="ALPHA-ACETOLACTATE DECARBOXYLASE"/>
    <property type="match status" value="1"/>
</dbReference>
<proteinExistence type="inferred from homology"/>
<protein>
    <recommendedName>
        <fullName evidence="5 9">Alpha-acetolactate decarboxylase</fullName>
        <ecNumber evidence="4 9">4.1.1.5</ecNumber>
    </recommendedName>
</protein>
<gene>
    <name evidence="10" type="ORF">MHIB_15220</name>
</gene>
<comment type="catalytic activity">
    <reaction evidence="1 9">
        <text>(2S)-2-acetolactate + H(+) = (R)-acetoin + CO2</text>
        <dbReference type="Rhea" id="RHEA:21580"/>
        <dbReference type="ChEBI" id="CHEBI:15378"/>
        <dbReference type="ChEBI" id="CHEBI:15686"/>
        <dbReference type="ChEBI" id="CHEBI:16526"/>
        <dbReference type="ChEBI" id="CHEBI:58476"/>
        <dbReference type="EC" id="4.1.1.5"/>
    </reaction>
</comment>
<evidence type="ECO:0000313" key="10">
    <source>
        <dbReference type="EMBL" id="BBZ23104.1"/>
    </source>
</evidence>
<evidence type="ECO:0000256" key="8">
    <source>
        <dbReference type="ARBA" id="ARBA00023239"/>
    </source>
</evidence>
<evidence type="ECO:0000256" key="5">
    <source>
        <dbReference type="ARBA" id="ARBA00020164"/>
    </source>
</evidence>
<dbReference type="EC" id="4.1.1.5" evidence="4 9"/>
<dbReference type="CDD" id="cd17299">
    <property type="entry name" value="acetolactate_decarboxylase"/>
    <property type="match status" value="1"/>
</dbReference>
<accession>A0A7I7X075</accession>
<evidence type="ECO:0000256" key="2">
    <source>
        <dbReference type="ARBA" id="ARBA00005170"/>
    </source>
</evidence>
<dbReference type="KEGG" id="mhib:MHIB_15220"/>
<evidence type="ECO:0000256" key="3">
    <source>
        <dbReference type="ARBA" id="ARBA00007106"/>
    </source>
</evidence>
<comment type="pathway">
    <text evidence="2 9">Polyol metabolism; (R,R)-butane-2,3-diol biosynthesis; (R,R)-butane-2,3-diol from pyruvate: step 2/3.</text>
</comment>
<keyword evidence="6 9" id="KW-0210">Decarboxylase</keyword>
<evidence type="ECO:0000313" key="11">
    <source>
        <dbReference type="Proteomes" id="UP000467260"/>
    </source>
</evidence>
<dbReference type="AlphaFoldDB" id="A0A7I7X075"/>
<dbReference type="Pfam" id="PF03306">
    <property type="entry name" value="AAL_decarboxy"/>
    <property type="match status" value="1"/>
</dbReference>
<evidence type="ECO:0000256" key="4">
    <source>
        <dbReference type="ARBA" id="ARBA00013204"/>
    </source>
</evidence>
<dbReference type="GO" id="GO:0047605">
    <property type="term" value="F:acetolactate decarboxylase activity"/>
    <property type="evidence" value="ECO:0007669"/>
    <property type="project" value="UniProtKB-UniRule"/>
</dbReference>
<dbReference type="PANTHER" id="PTHR35524:SF1">
    <property type="entry name" value="ALPHA-ACETOLACTATE DECARBOXYLASE"/>
    <property type="match status" value="1"/>
</dbReference>
<keyword evidence="8 9" id="KW-0456">Lyase</keyword>
<organism evidence="10 11">
    <name type="scientific">Mycolicibacter hiberniae</name>
    <dbReference type="NCBI Taxonomy" id="29314"/>
    <lineage>
        <taxon>Bacteria</taxon>
        <taxon>Bacillati</taxon>
        <taxon>Actinomycetota</taxon>
        <taxon>Actinomycetes</taxon>
        <taxon>Mycobacteriales</taxon>
        <taxon>Mycobacteriaceae</taxon>
        <taxon>Mycolicibacter</taxon>
    </lineage>
</organism>
<evidence type="ECO:0000256" key="7">
    <source>
        <dbReference type="ARBA" id="ARBA00023061"/>
    </source>
</evidence>
<reference evidence="10 11" key="1">
    <citation type="journal article" date="2019" name="Emerg. Microbes Infect.">
        <title>Comprehensive subspecies identification of 175 nontuberculous mycobacteria species based on 7547 genomic profiles.</title>
        <authorList>
            <person name="Matsumoto Y."/>
            <person name="Kinjo T."/>
            <person name="Motooka D."/>
            <person name="Nabeya D."/>
            <person name="Jung N."/>
            <person name="Uechi K."/>
            <person name="Horii T."/>
            <person name="Iida T."/>
            <person name="Fujita J."/>
            <person name="Nakamura S."/>
        </authorList>
    </citation>
    <scope>NUCLEOTIDE SEQUENCE [LARGE SCALE GENOMIC DNA]</scope>
    <source>
        <strain evidence="10 11">JCM 13571</strain>
    </source>
</reference>
<dbReference type="Proteomes" id="UP000467260">
    <property type="component" value="Chromosome"/>
</dbReference>
<dbReference type="GO" id="GO:0045151">
    <property type="term" value="P:acetoin biosynthetic process"/>
    <property type="evidence" value="ECO:0007669"/>
    <property type="project" value="UniProtKB-UniRule"/>
</dbReference>
<dbReference type="EMBL" id="AP022609">
    <property type="protein sequence ID" value="BBZ23104.1"/>
    <property type="molecule type" value="Genomic_DNA"/>
</dbReference>
<evidence type="ECO:0000256" key="6">
    <source>
        <dbReference type="ARBA" id="ARBA00022793"/>
    </source>
</evidence>
<dbReference type="InterPro" id="IPR005128">
    <property type="entry name" value="Acetolactate_a_deCO2ase"/>
</dbReference>
<dbReference type="Gene3D" id="3.30.1330.80">
    <property type="entry name" value="Hypothetical protein, similar to alpha- acetolactate decarboxylase, domain 2"/>
    <property type="match status" value="2"/>
</dbReference>
<evidence type="ECO:0000256" key="1">
    <source>
        <dbReference type="ARBA" id="ARBA00001784"/>
    </source>
</evidence>
<dbReference type="PIRSF" id="PIRSF001332">
    <property type="entry name" value="Acetolac_decarb"/>
    <property type="match status" value="1"/>
</dbReference>
<comment type="similarity">
    <text evidence="3 9">Belongs to the alpha-acetolactate decarboxylase family.</text>
</comment>
<keyword evidence="11" id="KW-1185">Reference proteome</keyword>
<evidence type="ECO:0000256" key="9">
    <source>
        <dbReference type="PIRNR" id="PIRNR001332"/>
    </source>
</evidence>
<dbReference type="UniPathway" id="UPA00626">
    <property type="reaction ID" value="UER00678"/>
</dbReference>
<name>A0A7I7X075_9MYCO</name>
<dbReference type="NCBIfam" id="TIGR01252">
    <property type="entry name" value="acetolac_decarb"/>
    <property type="match status" value="1"/>
</dbReference>
<dbReference type="SUPFAM" id="SSF117856">
    <property type="entry name" value="AF0104/ALDC/Ptd012-like"/>
    <property type="match status" value="1"/>
</dbReference>
<keyword evidence="7 9" id="KW-0005">Acetoin biosynthesis</keyword>